<evidence type="ECO:0000313" key="2">
    <source>
        <dbReference type="EMBL" id="CAH0516977.1"/>
    </source>
</evidence>
<keyword evidence="3" id="KW-1185">Reference proteome</keyword>
<evidence type="ECO:0000313" key="3">
    <source>
        <dbReference type="Proteomes" id="UP001158986"/>
    </source>
</evidence>
<evidence type="ECO:0000256" key="1">
    <source>
        <dbReference type="SAM" id="MobiDB-lite"/>
    </source>
</evidence>
<organism evidence="2 3">
    <name type="scientific">Peronospora belbahrii</name>
    <dbReference type="NCBI Taxonomy" id="622444"/>
    <lineage>
        <taxon>Eukaryota</taxon>
        <taxon>Sar</taxon>
        <taxon>Stramenopiles</taxon>
        <taxon>Oomycota</taxon>
        <taxon>Peronosporomycetes</taxon>
        <taxon>Peronosporales</taxon>
        <taxon>Peronosporaceae</taxon>
        <taxon>Peronospora</taxon>
    </lineage>
</organism>
<comment type="caution">
    <text evidence="2">The sequence shown here is derived from an EMBL/GenBank/DDBJ whole genome shotgun (WGS) entry which is preliminary data.</text>
</comment>
<accession>A0ABN8CV17</accession>
<gene>
    <name evidence="2" type="ORF">PBS001_LOCUS3611</name>
</gene>
<proteinExistence type="predicted"/>
<dbReference type="EMBL" id="CAKLCB010000218">
    <property type="protein sequence ID" value="CAH0516977.1"/>
    <property type="molecule type" value="Genomic_DNA"/>
</dbReference>
<reference evidence="2 3" key="1">
    <citation type="submission" date="2021-11" db="EMBL/GenBank/DDBJ databases">
        <authorList>
            <person name="Islam A."/>
            <person name="Islam S."/>
            <person name="Flora M.S."/>
            <person name="Rahman M."/>
            <person name="Ziaur R.M."/>
            <person name="Epstein J.H."/>
            <person name="Hassan M."/>
            <person name="Klassen M."/>
            <person name="Woodard K."/>
            <person name="Webb A."/>
            <person name="Webby R.J."/>
            <person name="El Zowalaty M.E."/>
        </authorList>
    </citation>
    <scope>NUCLEOTIDE SEQUENCE [LARGE SCALE GENOMIC DNA]</scope>
    <source>
        <strain evidence="2">Pbs1</strain>
    </source>
</reference>
<name>A0ABN8CV17_9STRA</name>
<feature type="region of interest" description="Disordered" evidence="1">
    <location>
        <begin position="59"/>
        <end position="81"/>
    </location>
</feature>
<protein>
    <submittedName>
        <fullName evidence="2">Uncharacterized protein</fullName>
    </submittedName>
</protein>
<sequence>MELMVQGFPATGDDFFMTQHFRNAVMPNKQDEVAKWKEPETAFLQQEKITAKTKQIYVKSRKSSPKAKKELSGGERLISVN</sequence>
<dbReference type="Proteomes" id="UP001158986">
    <property type="component" value="Unassembled WGS sequence"/>
</dbReference>